<dbReference type="OrthoDB" id="5513072at2"/>
<dbReference type="Proteomes" id="UP000017396">
    <property type="component" value="Chromosome"/>
</dbReference>
<dbReference type="InterPro" id="IPR036291">
    <property type="entry name" value="NAD(P)-bd_dom_sf"/>
</dbReference>
<reference evidence="1 2" key="1">
    <citation type="journal article" date="2013" name="PLoS ONE">
        <title>Cultivation and Complete Genome Sequencing of Gloeobacter kilaueensis sp. nov., from a Lava Cave in Kilauea Caldera, Hawai'i.</title>
        <authorList>
            <person name="Saw J.H."/>
            <person name="Schatz M."/>
            <person name="Brown M.V."/>
            <person name="Kunkel D.D."/>
            <person name="Foster J.S."/>
            <person name="Shick H."/>
            <person name="Christensen S."/>
            <person name="Hou S."/>
            <person name="Wan X."/>
            <person name="Donachie S.P."/>
        </authorList>
    </citation>
    <scope>NUCLEOTIDE SEQUENCE [LARGE SCALE GENOMIC DNA]</scope>
    <source>
        <strain evidence="2">JS</strain>
    </source>
</reference>
<dbReference type="Gene3D" id="3.40.50.720">
    <property type="entry name" value="NAD(P)-binding Rossmann-like Domain"/>
    <property type="match status" value="1"/>
</dbReference>
<dbReference type="PATRIC" id="fig|1183438.3.peg.2581"/>
<sequence>MPGAKKIAAIVGAGPGLGAALAGRFGREGFALALIARSTDTLARLEEPLERSGATVLSVAADASQPKSVQNAFEQIHEGLGPPSVLIYNAGAYQVGGVLELTADRFEQAWKVSCFGAFLAVQQVLPAMLEAGGGTILFTGATASLRGSARFAGLAVGKFGLRALAQSLAREFAPRQIHVAHIVIDGGIDTPQARERAQNDAQRLAPEAIAEVYWQLHTQPSSAWTHELDLRPASEKF</sequence>
<dbReference type="eggNOG" id="COG1028">
    <property type="taxonomic scope" value="Bacteria"/>
</dbReference>
<dbReference type="PANTHER" id="PTHR43431">
    <property type="entry name" value="OXIDOREDUCTASE, SHORT CHAIN DEHYDROGENASE/REDUCTASE FAMILY (AFU_ORTHOLOGUE AFUA_5G14000)"/>
    <property type="match status" value="1"/>
</dbReference>
<dbReference type="RefSeq" id="WP_023174066.1">
    <property type="nucleotide sequence ID" value="NC_022600.1"/>
</dbReference>
<proteinExistence type="predicted"/>
<dbReference type="PRINTS" id="PR00081">
    <property type="entry name" value="GDHRDH"/>
</dbReference>
<accession>U5QMJ4</accession>
<protein>
    <submittedName>
        <fullName evidence="1">Short-chain dehydrogenase/reductase SDR</fullName>
    </submittedName>
</protein>
<dbReference type="EMBL" id="CP003587">
    <property type="protein sequence ID" value="AGY58870.1"/>
    <property type="molecule type" value="Genomic_DNA"/>
</dbReference>
<dbReference type="HOGENOM" id="CLU_010194_17_0_3"/>
<evidence type="ECO:0000313" key="1">
    <source>
        <dbReference type="EMBL" id="AGY58870.1"/>
    </source>
</evidence>
<dbReference type="InterPro" id="IPR002347">
    <property type="entry name" value="SDR_fam"/>
</dbReference>
<gene>
    <name evidence="1" type="ORF">GKIL_2624</name>
</gene>
<dbReference type="PANTHER" id="PTHR43431:SF1">
    <property type="entry name" value="OS08G0476300 PROTEIN"/>
    <property type="match status" value="1"/>
</dbReference>
<evidence type="ECO:0000313" key="2">
    <source>
        <dbReference type="Proteomes" id="UP000017396"/>
    </source>
</evidence>
<name>U5QMJ4_GLOK1</name>
<organism evidence="1 2">
    <name type="scientific">Gloeobacter kilaueensis (strain ATCC BAA-2537 / CCAP 1431/1 / ULC 316 / JS1)</name>
    <dbReference type="NCBI Taxonomy" id="1183438"/>
    <lineage>
        <taxon>Bacteria</taxon>
        <taxon>Bacillati</taxon>
        <taxon>Cyanobacteriota</taxon>
        <taxon>Cyanophyceae</taxon>
        <taxon>Gloeobacterales</taxon>
        <taxon>Gloeobacteraceae</taxon>
        <taxon>Gloeobacter</taxon>
    </lineage>
</organism>
<dbReference type="STRING" id="1183438.GKIL_2624"/>
<dbReference type="SUPFAM" id="SSF51735">
    <property type="entry name" value="NAD(P)-binding Rossmann-fold domains"/>
    <property type="match status" value="1"/>
</dbReference>
<dbReference type="AlphaFoldDB" id="U5QMJ4"/>
<dbReference type="KEGG" id="glj:GKIL_2624"/>
<keyword evidence="2" id="KW-1185">Reference proteome</keyword>
<dbReference type="Pfam" id="PF00106">
    <property type="entry name" value="adh_short"/>
    <property type="match status" value="1"/>
</dbReference>